<dbReference type="Proteomes" id="UP001652583">
    <property type="component" value="Chromosome A2"/>
</dbReference>
<dbReference type="RefSeq" id="XP_053075627.1">
    <property type="nucleotide sequence ID" value="XM_053219652.1"/>
</dbReference>
<dbReference type="GeneID" id="128314918"/>
<proteinExistence type="predicted"/>
<accession>A0ABM3PVC4</accession>
<evidence type="ECO:0000313" key="3">
    <source>
        <dbReference type="RefSeq" id="XP_053075627.1"/>
    </source>
</evidence>
<evidence type="ECO:0000313" key="2">
    <source>
        <dbReference type="Proteomes" id="UP001652583"/>
    </source>
</evidence>
<name>A0ABM3PVC4_ACIJB</name>
<sequence>MSRAATGQCQERLPCPPGSSRSWRCRRRLSLMGEGHGVIEAWGSGISRHLEGKRGGDPTPGTCLGFPRAPTSPLPTPEVRQVLRGPQHSPRTTVQPLTSWLLCAASRRESFTCVRASAYTFLRPPPRPRFLIPSCLLPASPPSRLPTPRLAELLNSPVEIHPAGPSLLPLPTPPLHLCPPAPTSTFLYHLLRAPSGLSTPIGSRPPPTRPRQPESELPAARGCASSAFPAPGTGPRAGLIHPVFDEEMMERATAKQVEPRGSSDLCKGFEDSATRKPVLNPQPSGWERFWKLEGDITLAFDSGNQSHPAGGPEDPLTSFICSASDSTTRGVCGH</sequence>
<organism evidence="2 3">
    <name type="scientific">Acinonyx jubatus</name>
    <name type="common">Cheetah</name>
    <dbReference type="NCBI Taxonomy" id="32536"/>
    <lineage>
        <taxon>Eukaryota</taxon>
        <taxon>Metazoa</taxon>
        <taxon>Chordata</taxon>
        <taxon>Craniata</taxon>
        <taxon>Vertebrata</taxon>
        <taxon>Euteleostomi</taxon>
        <taxon>Mammalia</taxon>
        <taxon>Eutheria</taxon>
        <taxon>Laurasiatheria</taxon>
        <taxon>Carnivora</taxon>
        <taxon>Feliformia</taxon>
        <taxon>Felidae</taxon>
        <taxon>Felinae</taxon>
        <taxon>Acinonyx</taxon>
    </lineage>
</organism>
<evidence type="ECO:0000256" key="1">
    <source>
        <dbReference type="SAM" id="MobiDB-lite"/>
    </source>
</evidence>
<feature type="region of interest" description="Disordered" evidence="1">
    <location>
        <begin position="1"/>
        <end position="21"/>
    </location>
</feature>
<keyword evidence="2" id="KW-1185">Reference proteome</keyword>
<feature type="region of interest" description="Disordered" evidence="1">
    <location>
        <begin position="253"/>
        <end position="281"/>
    </location>
</feature>
<gene>
    <name evidence="3" type="primary">LOC128314918</name>
</gene>
<feature type="region of interest" description="Disordered" evidence="1">
    <location>
        <begin position="197"/>
        <end position="236"/>
    </location>
</feature>
<protein>
    <submittedName>
        <fullName evidence="3">Uncharacterized protein LOC128314918</fullName>
    </submittedName>
</protein>
<reference evidence="3" key="1">
    <citation type="submission" date="2025-08" db="UniProtKB">
        <authorList>
            <consortium name="RefSeq"/>
        </authorList>
    </citation>
    <scope>IDENTIFICATION</scope>
    <source>
        <tissue evidence="3">Blood</tissue>
    </source>
</reference>